<keyword evidence="2" id="KW-1185">Reference proteome</keyword>
<comment type="caution">
    <text evidence="1">The sequence shown here is derived from an EMBL/GenBank/DDBJ whole genome shotgun (WGS) entry which is preliminary data.</text>
</comment>
<accession>A0A923N024</accession>
<gene>
    <name evidence="1" type="ORF">H8R25_02195</name>
</gene>
<dbReference type="AlphaFoldDB" id="A0A923N024"/>
<name>A0A923N024_9FLAO</name>
<dbReference type="RefSeq" id="WP_187016944.1">
    <property type="nucleotide sequence ID" value="NZ_JACRUK010000003.1"/>
</dbReference>
<reference evidence="1 2" key="1">
    <citation type="submission" date="2020-08" db="EMBL/GenBank/DDBJ databases">
        <title>Description of novel Flavobacterium F-392 isolate.</title>
        <authorList>
            <person name="Saticioglu I.B."/>
            <person name="Duman M."/>
            <person name="Altun S."/>
        </authorList>
    </citation>
    <scope>NUCLEOTIDE SEQUENCE [LARGE SCALE GENOMIC DNA]</scope>
    <source>
        <strain evidence="1 2">F-392</strain>
    </source>
</reference>
<evidence type="ECO:0000313" key="1">
    <source>
        <dbReference type="EMBL" id="MBC5843248.1"/>
    </source>
</evidence>
<proteinExistence type="predicted"/>
<protein>
    <submittedName>
        <fullName evidence="1">Uncharacterized protein</fullName>
    </submittedName>
</protein>
<sequence length="179" mass="20916">MNIEINEYRKADNNGRELFKTFCSTQSWCKVIAESKDDFAHWDISYYSGGTKIIGEIKVRNYDSKAFLDWDYEEKKHNNLLTVYHQVKAKPTNKNKNIEIQYINFFNDDAIKIWTTTNTHNEQQPIIKNLQVSDVEDKGNMNKGIYKCNLSNEAFRGSITPIQFNEPVEDDNEDDGLPF</sequence>
<evidence type="ECO:0000313" key="2">
    <source>
        <dbReference type="Proteomes" id="UP000641454"/>
    </source>
</evidence>
<dbReference type="Proteomes" id="UP000641454">
    <property type="component" value="Unassembled WGS sequence"/>
</dbReference>
<dbReference type="EMBL" id="JACRUL010000003">
    <property type="protein sequence ID" value="MBC5843248.1"/>
    <property type="molecule type" value="Genomic_DNA"/>
</dbReference>
<organism evidence="1 2">
    <name type="scientific">Flavobacterium muglaense</name>
    <dbReference type="NCBI Taxonomy" id="2764716"/>
    <lineage>
        <taxon>Bacteria</taxon>
        <taxon>Pseudomonadati</taxon>
        <taxon>Bacteroidota</taxon>
        <taxon>Flavobacteriia</taxon>
        <taxon>Flavobacteriales</taxon>
        <taxon>Flavobacteriaceae</taxon>
        <taxon>Flavobacterium</taxon>
    </lineage>
</organism>